<evidence type="ECO:0000313" key="2">
    <source>
        <dbReference type="Proteomes" id="UP000004995"/>
    </source>
</evidence>
<dbReference type="HOGENOM" id="CLU_3035964_0_0_1"/>
<accession>K3ZGF2</accession>
<reference evidence="2" key="1">
    <citation type="journal article" date="2012" name="Nat. Biotechnol.">
        <title>Reference genome sequence of the model plant Setaria.</title>
        <authorList>
            <person name="Bennetzen J.L."/>
            <person name="Schmutz J."/>
            <person name="Wang H."/>
            <person name="Percifield R."/>
            <person name="Hawkins J."/>
            <person name="Pontaroli A.C."/>
            <person name="Estep M."/>
            <person name="Feng L."/>
            <person name="Vaughn J.N."/>
            <person name="Grimwood J."/>
            <person name="Jenkins J."/>
            <person name="Barry K."/>
            <person name="Lindquist E."/>
            <person name="Hellsten U."/>
            <person name="Deshpande S."/>
            <person name="Wang X."/>
            <person name="Wu X."/>
            <person name="Mitros T."/>
            <person name="Triplett J."/>
            <person name="Yang X."/>
            <person name="Ye C.Y."/>
            <person name="Mauro-Herrera M."/>
            <person name="Wang L."/>
            <person name="Li P."/>
            <person name="Sharma M."/>
            <person name="Sharma R."/>
            <person name="Ronald P.C."/>
            <person name="Panaud O."/>
            <person name="Kellogg E.A."/>
            <person name="Brutnell T.P."/>
            <person name="Doust A.N."/>
            <person name="Tuskan G.A."/>
            <person name="Rokhsar D."/>
            <person name="Devos K.M."/>
        </authorList>
    </citation>
    <scope>NUCLEOTIDE SEQUENCE [LARGE SCALE GENOMIC DNA]</scope>
    <source>
        <strain evidence="2">cv. Yugu1</strain>
    </source>
</reference>
<protein>
    <submittedName>
        <fullName evidence="1">Uncharacterized protein</fullName>
    </submittedName>
</protein>
<name>K3ZGF2_SETIT</name>
<reference evidence="1" key="2">
    <citation type="submission" date="2018-08" db="UniProtKB">
        <authorList>
            <consortium name="EnsemblPlants"/>
        </authorList>
    </citation>
    <scope>IDENTIFICATION</scope>
    <source>
        <strain evidence="1">Yugu1</strain>
    </source>
</reference>
<keyword evidence="2" id="KW-1185">Reference proteome</keyword>
<evidence type="ECO:0000313" key="1">
    <source>
        <dbReference type="EnsemblPlants" id="KQL15124"/>
    </source>
</evidence>
<dbReference type="EMBL" id="AGNK02001658">
    <property type="status" value="NOT_ANNOTATED_CDS"/>
    <property type="molecule type" value="Genomic_DNA"/>
</dbReference>
<sequence>MTIILGHSSPFTSFSSKEKRNTILIASTVKDGGMWNYSSSLGALEWYVVMILYFY</sequence>
<dbReference type="Proteomes" id="UP000004995">
    <property type="component" value="Unassembled WGS sequence"/>
</dbReference>
<proteinExistence type="predicted"/>
<organism evidence="1 2">
    <name type="scientific">Setaria italica</name>
    <name type="common">Foxtail millet</name>
    <name type="synonym">Panicum italicum</name>
    <dbReference type="NCBI Taxonomy" id="4555"/>
    <lineage>
        <taxon>Eukaryota</taxon>
        <taxon>Viridiplantae</taxon>
        <taxon>Streptophyta</taxon>
        <taxon>Embryophyta</taxon>
        <taxon>Tracheophyta</taxon>
        <taxon>Spermatophyta</taxon>
        <taxon>Magnoliopsida</taxon>
        <taxon>Liliopsida</taxon>
        <taxon>Poales</taxon>
        <taxon>Poaceae</taxon>
        <taxon>PACMAD clade</taxon>
        <taxon>Panicoideae</taxon>
        <taxon>Panicodae</taxon>
        <taxon>Paniceae</taxon>
        <taxon>Cenchrinae</taxon>
        <taxon>Setaria</taxon>
    </lineage>
</organism>
<dbReference type="Gramene" id="KQL15124">
    <property type="protein sequence ID" value="KQL15124"/>
    <property type="gene ID" value="SETIT_025654mg"/>
</dbReference>
<dbReference type="EnsemblPlants" id="KQL15124">
    <property type="protein sequence ID" value="KQL15124"/>
    <property type="gene ID" value="SETIT_025654mg"/>
</dbReference>
<dbReference type="InParanoid" id="K3ZGF2"/>
<dbReference type="AlphaFoldDB" id="K3ZGF2"/>